<organism evidence="1 2">
    <name type="scientific">Bradyrhizobium forestalis</name>
    <dbReference type="NCBI Taxonomy" id="1419263"/>
    <lineage>
        <taxon>Bacteria</taxon>
        <taxon>Pseudomonadati</taxon>
        <taxon>Pseudomonadota</taxon>
        <taxon>Alphaproteobacteria</taxon>
        <taxon>Hyphomicrobiales</taxon>
        <taxon>Nitrobacteraceae</taxon>
        <taxon>Bradyrhizobium</taxon>
    </lineage>
</organism>
<proteinExistence type="predicted"/>
<dbReference type="AlphaFoldDB" id="A0A2M8R7J3"/>
<evidence type="ECO:0000313" key="2">
    <source>
        <dbReference type="Proteomes" id="UP000231194"/>
    </source>
</evidence>
<evidence type="ECO:0000313" key="1">
    <source>
        <dbReference type="EMBL" id="PJG53795.1"/>
    </source>
</evidence>
<gene>
    <name evidence="1" type="ORF">CVM73_18980</name>
</gene>
<dbReference type="EMBL" id="PGVG01000014">
    <property type="protein sequence ID" value="PJG53795.1"/>
    <property type="molecule type" value="Genomic_DNA"/>
</dbReference>
<dbReference type="Proteomes" id="UP000231194">
    <property type="component" value="Unassembled WGS sequence"/>
</dbReference>
<name>A0A2M8R7J3_9BRAD</name>
<protein>
    <submittedName>
        <fullName evidence="1">Uncharacterized protein</fullName>
    </submittedName>
</protein>
<comment type="caution">
    <text evidence="1">The sequence shown here is derived from an EMBL/GenBank/DDBJ whole genome shotgun (WGS) entry which is preliminary data.</text>
</comment>
<accession>A0A2M8R7J3</accession>
<sequence length="371" mass="40443">MNSALVSLDIGSQRAEIRAPHTPSARVWIIALQGDGKARSIDDLLMRDARWVSDRTGESLVPPEDDILFYEPHEKRFAYATTRARGQTRWSVDRAARMIFAGEAVSAAREMLFLSFRGGAPASRTDLGAPPITRVVDQVAHPRDRAETASLCSKGLSVFKQLDGSVEGIFYRAIADTLLGEDGDPFEILSYLSRSQIAFGRSWLSAPCKSAHQARRLVELLAARQSQQELPLNPDPAKAKKIQDRRSPTRLGFSSEHAVGLAVTTHAEVARDGYRQLDRRVVLGRIPFEPKRFIKLLRGVQHEQLRPSVAVPDKKVVAGQVVEVEAVLDGELPTALGIAGKVARADGWTTLQLSASNSAVTAGTAAQSRPG</sequence>
<dbReference type="OrthoDB" id="9817569at2"/>
<dbReference type="RefSeq" id="WP_100233411.1">
    <property type="nucleotide sequence ID" value="NZ_PGVG01000014.1"/>
</dbReference>
<reference evidence="1 2" key="1">
    <citation type="submission" date="2017-11" db="EMBL/GenBank/DDBJ databases">
        <title>Bradyrhizobium forestalis sp. nov., an efficient nitrogen-fixing bacterium isolated from nodules of forest legume species in the Amazon.</title>
        <authorList>
            <person name="Costa E.M."/>
            <person name="Guimaraes A."/>
            <person name="Carvalho T.S."/>
            <person name="Rodrigues T.L."/>
            <person name="Ribeiro P.R.A."/>
            <person name="Lebbe L."/>
            <person name="Willems A."/>
            <person name="Moreira F.M.S."/>
        </authorList>
    </citation>
    <scope>NUCLEOTIDE SEQUENCE [LARGE SCALE GENOMIC DNA]</scope>
    <source>
        <strain evidence="1 2">INPA54B</strain>
    </source>
</reference>
<keyword evidence="2" id="KW-1185">Reference proteome</keyword>